<feature type="compositionally biased region" description="Basic residues" evidence="1">
    <location>
        <begin position="81"/>
        <end position="105"/>
    </location>
</feature>
<feature type="compositionally biased region" description="Low complexity" evidence="1">
    <location>
        <begin position="51"/>
        <end position="65"/>
    </location>
</feature>
<evidence type="ECO:0000256" key="1">
    <source>
        <dbReference type="SAM" id="MobiDB-lite"/>
    </source>
</evidence>
<sequence length="128" mass="13231">MSPVHRTTRVPATPAGRRPRPGPGRRWWTVLVLVLAALLGTGAAAMLTGGAEARPAAASPASDPGAESHDPAAAAAALPGRGRRHRTGVRPALARHRARTARRPSRTAAPAPVPAPRGDALRCVVMRC</sequence>
<feature type="region of interest" description="Disordered" evidence="1">
    <location>
        <begin position="51"/>
        <end position="116"/>
    </location>
</feature>
<gene>
    <name evidence="2" type="ORF">OG814_07820</name>
</gene>
<dbReference type="EMBL" id="CP108188">
    <property type="protein sequence ID" value="WTR69174.1"/>
    <property type="molecule type" value="Genomic_DNA"/>
</dbReference>
<reference evidence="2 3" key="1">
    <citation type="submission" date="2022-10" db="EMBL/GenBank/DDBJ databases">
        <title>The complete genomes of actinobacterial strains from the NBC collection.</title>
        <authorList>
            <person name="Joergensen T.S."/>
            <person name="Alvarez Arevalo M."/>
            <person name="Sterndorff E.B."/>
            <person name="Faurdal D."/>
            <person name="Vuksanovic O."/>
            <person name="Mourched A.-S."/>
            <person name="Charusanti P."/>
            <person name="Shaw S."/>
            <person name="Blin K."/>
            <person name="Weber T."/>
        </authorList>
    </citation>
    <scope>NUCLEOTIDE SEQUENCE [LARGE SCALE GENOMIC DNA]</scope>
    <source>
        <strain evidence="2 3">NBC_00123</strain>
    </source>
</reference>
<evidence type="ECO:0000313" key="3">
    <source>
        <dbReference type="Proteomes" id="UP001622594"/>
    </source>
</evidence>
<organism evidence="2 3">
    <name type="scientific">Streptomyces zaomyceticus</name>
    <dbReference type="NCBI Taxonomy" id="68286"/>
    <lineage>
        <taxon>Bacteria</taxon>
        <taxon>Bacillati</taxon>
        <taxon>Actinomycetota</taxon>
        <taxon>Actinomycetes</taxon>
        <taxon>Kitasatosporales</taxon>
        <taxon>Streptomycetaceae</taxon>
        <taxon>Streptomyces</taxon>
    </lineage>
</organism>
<dbReference type="RefSeq" id="WP_406333884.1">
    <property type="nucleotide sequence ID" value="NZ_CP108188.1"/>
</dbReference>
<name>A0ABZ1L5P4_9ACTN</name>
<feature type="region of interest" description="Disordered" evidence="1">
    <location>
        <begin position="1"/>
        <end position="24"/>
    </location>
</feature>
<evidence type="ECO:0000313" key="2">
    <source>
        <dbReference type="EMBL" id="WTR69174.1"/>
    </source>
</evidence>
<proteinExistence type="predicted"/>
<protein>
    <submittedName>
        <fullName evidence="2">Uncharacterized protein</fullName>
    </submittedName>
</protein>
<keyword evidence="3" id="KW-1185">Reference proteome</keyword>
<accession>A0ABZ1L5P4</accession>
<dbReference type="Proteomes" id="UP001622594">
    <property type="component" value="Chromosome"/>
</dbReference>